<dbReference type="AlphaFoldDB" id="A0AAD4LRL9"/>
<keyword evidence="1" id="KW-0560">Oxidoreductase</keyword>
<proteinExistence type="predicted"/>
<dbReference type="InterPro" id="IPR036291">
    <property type="entry name" value="NAD(P)-bd_dom_sf"/>
</dbReference>
<dbReference type="PANTHER" id="PTHR43157">
    <property type="entry name" value="PHOSPHATIDYLINOSITOL-GLYCAN BIOSYNTHESIS CLASS F PROTEIN-RELATED"/>
    <property type="match status" value="1"/>
</dbReference>
<dbReference type="PANTHER" id="PTHR43157:SF31">
    <property type="entry name" value="PHOSPHATIDYLINOSITOL-GLYCAN BIOSYNTHESIS CLASS F PROTEIN"/>
    <property type="match status" value="1"/>
</dbReference>
<dbReference type="EMBL" id="JAKELL010000008">
    <property type="protein sequence ID" value="KAH8996678.1"/>
    <property type="molecule type" value="Genomic_DNA"/>
</dbReference>
<name>A0AAD4LRL9_9AGAM</name>
<dbReference type="Gene3D" id="3.40.50.720">
    <property type="entry name" value="NAD(P)-binding Rossmann-like Domain"/>
    <property type="match status" value="1"/>
</dbReference>
<evidence type="ECO:0000313" key="2">
    <source>
        <dbReference type="EMBL" id="KAH8996678.1"/>
    </source>
</evidence>
<evidence type="ECO:0008006" key="4">
    <source>
        <dbReference type="Google" id="ProtNLM"/>
    </source>
</evidence>
<dbReference type="InterPro" id="IPR002347">
    <property type="entry name" value="SDR_fam"/>
</dbReference>
<dbReference type="PRINTS" id="PR00081">
    <property type="entry name" value="GDHRDH"/>
</dbReference>
<dbReference type="SUPFAM" id="SSF51735">
    <property type="entry name" value="NAD(P)-binding Rossmann-fold domains"/>
    <property type="match status" value="1"/>
</dbReference>
<sequence length="343" mass="37312">MGQLTFLNFVGDQLWKVHPVVHVDLSGKTVVVVGANVGLGFEAAKHFASMNPERLVLGCRSQEKGQAAVQAIQATGFKNAELALVDLSRFASVSAFANAFIRDGSQIDILVYNAGVASPNYVSTSDDWEEMIQVNHLSAVLLTVLLLPCLLKAASSGSSPNPRVVVVSSDVHYWASLSKEMAENDDKVLQKLSNKDYCTPKVMGDRYSLSKLLNVLFVRELTKRLPANSPIIVTSVNPGYCKSQLGRHLPFAVRIATAIMAAVLARTTEQGSRQLVWAAVGGAGREFELRGNYVSKANLQEVSDYVLSDDGAVAQRRIWEESVEILSGVEPKFESIVREMLTS</sequence>
<dbReference type="GO" id="GO:0016491">
    <property type="term" value="F:oxidoreductase activity"/>
    <property type="evidence" value="ECO:0007669"/>
    <property type="project" value="UniProtKB-KW"/>
</dbReference>
<keyword evidence="3" id="KW-1185">Reference proteome</keyword>
<dbReference type="Pfam" id="PF00106">
    <property type="entry name" value="adh_short"/>
    <property type="match status" value="1"/>
</dbReference>
<accession>A0AAD4LRL9</accession>
<evidence type="ECO:0000256" key="1">
    <source>
        <dbReference type="ARBA" id="ARBA00023002"/>
    </source>
</evidence>
<reference evidence="2" key="1">
    <citation type="submission" date="2022-01" db="EMBL/GenBank/DDBJ databases">
        <title>Comparative genomics reveals a dynamic genome evolution in the ectomycorrhizal milk-cap (Lactarius) mushrooms.</title>
        <authorList>
            <consortium name="DOE Joint Genome Institute"/>
            <person name="Lebreton A."/>
            <person name="Tang N."/>
            <person name="Kuo A."/>
            <person name="LaButti K."/>
            <person name="Drula E."/>
            <person name="Barry K."/>
            <person name="Clum A."/>
            <person name="Lipzen A."/>
            <person name="Mousain D."/>
            <person name="Ng V."/>
            <person name="Wang R."/>
            <person name="Wang X."/>
            <person name="Dai Y."/>
            <person name="Henrissat B."/>
            <person name="Grigoriev I.V."/>
            <person name="Guerin-Laguette A."/>
            <person name="Yu F."/>
            <person name="Martin F.M."/>
        </authorList>
    </citation>
    <scope>NUCLEOTIDE SEQUENCE</scope>
    <source>
        <strain evidence="2">QP</strain>
    </source>
</reference>
<dbReference type="Proteomes" id="UP001201163">
    <property type="component" value="Unassembled WGS sequence"/>
</dbReference>
<protein>
    <recommendedName>
        <fullName evidence="4">Short-chain dehydrogenase</fullName>
    </recommendedName>
</protein>
<organism evidence="2 3">
    <name type="scientific">Lactarius akahatsu</name>
    <dbReference type="NCBI Taxonomy" id="416441"/>
    <lineage>
        <taxon>Eukaryota</taxon>
        <taxon>Fungi</taxon>
        <taxon>Dikarya</taxon>
        <taxon>Basidiomycota</taxon>
        <taxon>Agaricomycotina</taxon>
        <taxon>Agaricomycetes</taxon>
        <taxon>Russulales</taxon>
        <taxon>Russulaceae</taxon>
        <taxon>Lactarius</taxon>
    </lineage>
</organism>
<comment type="caution">
    <text evidence="2">The sequence shown here is derived from an EMBL/GenBank/DDBJ whole genome shotgun (WGS) entry which is preliminary data.</text>
</comment>
<evidence type="ECO:0000313" key="3">
    <source>
        <dbReference type="Proteomes" id="UP001201163"/>
    </source>
</evidence>
<gene>
    <name evidence="2" type="ORF">EDB92DRAFT_1793646</name>
</gene>